<dbReference type="GO" id="GO:0005524">
    <property type="term" value="F:ATP binding"/>
    <property type="evidence" value="ECO:0007669"/>
    <property type="project" value="UniProtKB-KW"/>
</dbReference>
<dbReference type="PANTHER" id="PTHR43423:SF1">
    <property type="entry name" value="ABC TRANSPORTER I FAMILY MEMBER 17"/>
    <property type="match status" value="1"/>
</dbReference>
<dbReference type="GO" id="GO:0004725">
    <property type="term" value="F:protein tyrosine phosphatase activity"/>
    <property type="evidence" value="ECO:0007669"/>
    <property type="project" value="InterPro"/>
</dbReference>
<keyword evidence="1" id="KW-0547">Nucleotide-binding</keyword>
<dbReference type="PROSITE" id="PS50054">
    <property type="entry name" value="TYR_PHOSPHATASE_DUAL"/>
    <property type="match status" value="1"/>
</dbReference>
<dbReference type="Pfam" id="PF00005">
    <property type="entry name" value="ABC_tran"/>
    <property type="match status" value="1"/>
</dbReference>
<dbReference type="EMBL" id="QEWH01000005">
    <property type="protein sequence ID" value="RBA50082.1"/>
    <property type="molecule type" value="Genomic_DNA"/>
</dbReference>
<evidence type="ECO:0008006" key="9">
    <source>
        <dbReference type="Google" id="ProtNLM"/>
    </source>
</evidence>
<organism evidence="7 8">
    <name type="scientific">Acinetobacter junii</name>
    <dbReference type="NCBI Taxonomy" id="40215"/>
    <lineage>
        <taxon>Bacteria</taxon>
        <taxon>Pseudomonadati</taxon>
        <taxon>Pseudomonadota</taxon>
        <taxon>Gammaproteobacteria</taxon>
        <taxon>Moraxellales</taxon>
        <taxon>Moraxellaceae</taxon>
        <taxon>Acinetobacter</taxon>
    </lineage>
</organism>
<dbReference type="InterPro" id="IPR003595">
    <property type="entry name" value="Tyr_Pase_cat"/>
</dbReference>
<dbReference type="PROSITE" id="PS00383">
    <property type="entry name" value="TYR_PHOSPHATASE_1"/>
    <property type="match status" value="1"/>
</dbReference>
<keyword evidence="3" id="KW-0067">ATP-binding</keyword>
<evidence type="ECO:0000259" key="5">
    <source>
        <dbReference type="PROSITE" id="PS50056"/>
    </source>
</evidence>
<dbReference type="InterPro" id="IPR029021">
    <property type="entry name" value="Prot-tyrosine_phosphatase-like"/>
</dbReference>
<sequence>MDEDSTLSIKNFNLEISGKKILRSLNLKVLSQGITILMGPSGTGKSTLLRTLAGLNQGNPQLKFSGEITFNGYSLFESDKKPALVQQKLIHITQTVKENILSHLPNRSSLDLQQQLSLIQQLCDQYDQTWILAKLHQSTATLERHEAKNLAILYTLLSEPALLMIDEPTVGLSDSDAIFVHDLIRKIAKKIPILIVSHHIQRSKKLANYVGLLANGCIQEISSAEAFFEHPQHEMTKQFLRTGSCAELSAEELDRQEQSLMNLQVATSKHLSLAKPLVDVDQISNEPILDCSQKIQSREDTDTNLQHVDFLEHEADAKNQARGPLGFVWLIRGRLAGCPCPGVVRETALDLKYLQDVGITDLVSLTEESFNPDLAAEFGITVSHFPIDDMSVPSLQDAYQFCLCIDQKISHRKSIALHCKAGLGRTGTMLAVYFLWKARLQKTALEAIEYIRSLNYLMIQSEQQIDFLYDFSIFLEKHIDSNVLVSKV</sequence>
<accession>A0A365PNP1</accession>
<dbReference type="Pfam" id="PF22785">
    <property type="entry name" value="Tc-R-P"/>
    <property type="match status" value="1"/>
</dbReference>
<feature type="domain" description="Tyrosine-protein phosphatase" evidence="4">
    <location>
        <begin position="326"/>
        <end position="480"/>
    </location>
</feature>
<dbReference type="InterPro" id="IPR020422">
    <property type="entry name" value="TYR_PHOSPHATASE_DUAL_dom"/>
</dbReference>
<dbReference type="Proteomes" id="UP000253688">
    <property type="component" value="Unassembled WGS sequence"/>
</dbReference>
<dbReference type="PROSITE" id="PS50893">
    <property type="entry name" value="ABC_TRANSPORTER_2"/>
    <property type="match status" value="1"/>
</dbReference>
<dbReference type="InterPro" id="IPR000387">
    <property type="entry name" value="Tyr_Pase_dom"/>
</dbReference>
<evidence type="ECO:0000256" key="2">
    <source>
        <dbReference type="ARBA" id="ARBA00022801"/>
    </source>
</evidence>
<dbReference type="Gene3D" id="3.40.50.300">
    <property type="entry name" value="P-loop containing nucleotide triphosphate hydrolases"/>
    <property type="match status" value="1"/>
</dbReference>
<feature type="domain" description="ABC transporter" evidence="6">
    <location>
        <begin position="7"/>
        <end position="240"/>
    </location>
</feature>
<dbReference type="InterPro" id="IPR003593">
    <property type="entry name" value="AAA+_ATPase"/>
</dbReference>
<dbReference type="STRING" id="40215.BVL33_06490"/>
<dbReference type="AlphaFoldDB" id="A0A365PNP1"/>
<dbReference type="InterPro" id="IPR000242">
    <property type="entry name" value="PTP_cat"/>
</dbReference>
<dbReference type="GO" id="GO:0016887">
    <property type="term" value="F:ATP hydrolysis activity"/>
    <property type="evidence" value="ECO:0007669"/>
    <property type="project" value="InterPro"/>
</dbReference>
<dbReference type="PROSITE" id="PS50056">
    <property type="entry name" value="TYR_PHOSPHATASE_2"/>
    <property type="match status" value="1"/>
</dbReference>
<dbReference type="SUPFAM" id="SSF52540">
    <property type="entry name" value="P-loop containing nucleoside triphosphate hydrolases"/>
    <property type="match status" value="1"/>
</dbReference>
<dbReference type="InterPro" id="IPR027417">
    <property type="entry name" value="P-loop_NTPase"/>
</dbReference>
<dbReference type="RefSeq" id="WP_112986377.1">
    <property type="nucleotide sequence ID" value="NZ_CP131470.1"/>
</dbReference>
<dbReference type="SMART" id="SM00382">
    <property type="entry name" value="AAA"/>
    <property type="match status" value="1"/>
</dbReference>
<protein>
    <recommendedName>
        <fullName evidence="9">ATP-binding cassette domain-containing protein</fullName>
    </recommendedName>
</protein>
<dbReference type="SUPFAM" id="SSF52799">
    <property type="entry name" value="(Phosphotyrosine protein) phosphatases II"/>
    <property type="match status" value="1"/>
</dbReference>
<dbReference type="Gene3D" id="3.90.190.10">
    <property type="entry name" value="Protein tyrosine phosphatase superfamily"/>
    <property type="match status" value="1"/>
</dbReference>
<gene>
    <name evidence="7" type="ORF">DC346_00900</name>
</gene>
<dbReference type="InterPro" id="IPR003439">
    <property type="entry name" value="ABC_transporter-like_ATP-bd"/>
</dbReference>
<dbReference type="PANTHER" id="PTHR43423">
    <property type="entry name" value="ABC TRANSPORTER I FAMILY MEMBER 17"/>
    <property type="match status" value="1"/>
</dbReference>
<feature type="domain" description="Tyrosine specific protein phosphatases" evidence="5">
    <location>
        <begin position="415"/>
        <end position="466"/>
    </location>
</feature>
<evidence type="ECO:0000256" key="1">
    <source>
        <dbReference type="ARBA" id="ARBA00022741"/>
    </source>
</evidence>
<dbReference type="PRINTS" id="PR00700">
    <property type="entry name" value="PRTYPHPHTASE"/>
</dbReference>
<evidence type="ECO:0000259" key="6">
    <source>
        <dbReference type="PROSITE" id="PS50893"/>
    </source>
</evidence>
<dbReference type="InterPro" id="IPR016130">
    <property type="entry name" value="Tyr_Pase_AS"/>
</dbReference>
<dbReference type="SMART" id="SM00404">
    <property type="entry name" value="PTPc_motif"/>
    <property type="match status" value="1"/>
</dbReference>
<proteinExistence type="predicted"/>
<evidence type="ECO:0000256" key="3">
    <source>
        <dbReference type="ARBA" id="ARBA00022840"/>
    </source>
</evidence>
<reference evidence="7 8" key="1">
    <citation type="submission" date="2018-04" db="EMBL/GenBank/DDBJ databases">
        <title>Acinetobacter junii Genome sequencing and assembly.</title>
        <authorList>
            <person name="Su J."/>
            <person name="Rensing C."/>
            <person name="Mazhar H.S."/>
        </authorList>
    </citation>
    <scope>NUCLEOTIDE SEQUENCE [LARGE SCALE GENOMIC DNA]</scope>
    <source>
        <strain evidence="7 8">SC22</strain>
    </source>
</reference>
<evidence type="ECO:0000313" key="7">
    <source>
        <dbReference type="EMBL" id="RBA50082.1"/>
    </source>
</evidence>
<evidence type="ECO:0000313" key="8">
    <source>
        <dbReference type="Proteomes" id="UP000253688"/>
    </source>
</evidence>
<comment type="caution">
    <text evidence="7">The sequence shown here is derived from an EMBL/GenBank/DDBJ whole genome shotgun (WGS) entry which is preliminary data.</text>
</comment>
<evidence type="ECO:0000259" key="4">
    <source>
        <dbReference type="PROSITE" id="PS50054"/>
    </source>
</evidence>
<keyword evidence="2" id="KW-0378">Hydrolase</keyword>
<name>A0A365PNP1_ACIJU</name>